<reference evidence="2" key="1">
    <citation type="journal article" date="2018" name="Proc. Natl. Acad. Sci. U.S.A.">
        <title>Linking secondary metabolites to gene clusters through genome sequencing of six diverse Aspergillus species.</title>
        <authorList>
            <person name="Kaerboelling I."/>
            <person name="Vesth T.C."/>
            <person name="Frisvad J.C."/>
            <person name="Nybo J.L."/>
            <person name="Theobald S."/>
            <person name="Kuo A."/>
            <person name="Bowyer P."/>
            <person name="Matsuda Y."/>
            <person name="Mondo S."/>
            <person name="Lyhne E.K."/>
            <person name="Kogle M.E."/>
            <person name="Clum A."/>
            <person name="Lipzen A."/>
            <person name="Salamov A."/>
            <person name="Ngan C.Y."/>
            <person name="Daum C."/>
            <person name="Chiniquy J."/>
            <person name="Barry K."/>
            <person name="LaButti K."/>
            <person name="Haridas S."/>
            <person name="Simmons B.A."/>
            <person name="Magnuson J.K."/>
            <person name="Mortensen U.H."/>
            <person name="Larsen T.O."/>
            <person name="Grigoriev I.V."/>
            <person name="Baker S.E."/>
            <person name="Andersen M.R."/>
        </authorList>
    </citation>
    <scope>NUCLEOTIDE SEQUENCE [LARGE SCALE GENOMIC DNA]</scope>
    <source>
        <strain evidence="2">IBT 16806</strain>
    </source>
</reference>
<organism evidence="1 2">
    <name type="scientific">Aspergillus novofumigatus (strain IBT 16806)</name>
    <dbReference type="NCBI Taxonomy" id="1392255"/>
    <lineage>
        <taxon>Eukaryota</taxon>
        <taxon>Fungi</taxon>
        <taxon>Dikarya</taxon>
        <taxon>Ascomycota</taxon>
        <taxon>Pezizomycotina</taxon>
        <taxon>Eurotiomycetes</taxon>
        <taxon>Eurotiomycetidae</taxon>
        <taxon>Eurotiales</taxon>
        <taxon>Aspergillaceae</taxon>
        <taxon>Aspergillus</taxon>
        <taxon>Aspergillus subgen. Fumigati</taxon>
    </lineage>
</organism>
<dbReference type="VEuPathDB" id="FungiDB:P174DRAFT_288999"/>
<dbReference type="GeneID" id="36528910"/>
<dbReference type="RefSeq" id="XP_024678660.1">
    <property type="nucleotide sequence ID" value="XM_024821584.1"/>
</dbReference>
<sequence length="142" mass="16362">MSSPRVLEVQRSHWLGACWRESIRATFPSADLWNVSSPDIMPASTDKRPDTEHRMKREIPFGLFLAFAAFGRNPALEEYISFVFNLRRTSVQVTKIVAIRPYLRALCEGRELSEHLRIYRSAEYDLAECDGRGEFLTVFFGS</sequence>
<evidence type="ECO:0000313" key="1">
    <source>
        <dbReference type="EMBL" id="PKX90065.1"/>
    </source>
</evidence>
<accession>A0A2I1BXG0</accession>
<dbReference type="Proteomes" id="UP000234474">
    <property type="component" value="Unassembled WGS sequence"/>
</dbReference>
<evidence type="ECO:0000313" key="2">
    <source>
        <dbReference type="Proteomes" id="UP000234474"/>
    </source>
</evidence>
<protein>
    <submittedName>
        <fullName evidence="1">Uncharacterized protein</fullName>
    </submittedName>
</protein>
<proteinExistence type="predicted"/>
<dbReference type="OrthoDB" id="4500274at2759"/>
<gene>
    <name evidence="1" type="ORF">P174DRAFT_288999</name>
</gene>
<name>A0A2I1BXG0_ASPN1</name>
<dbReference type="AlphaFoldDB" id="A0A2I1BXG0"/>
<keyword evidence="2" id="KW-1185">Reference proteome</keyword>
<dbReference type="EMBL" id="MSZS01000008">
    <property type="protein sequence ID" value="PKX90065.1"/>
    <property type="molecule type" value="Genomic_DNA"/>
</dbReference>
<comment type="caution">
    <text evidence="1">The sequence shown here is derived from an EMBL/GenBank/DDBJ whole genome shotgun (WGS) entry which is preliminary data.</text>
</comment>